<keyword evidence="2" id="KW-1133">Transmembrane helix</keyword>
<dbReference type="RefSeq" id="WP_337891362.1">
    <property type="nucleotide sequence ID" value="NZ_JBAHVJ010000005.1"/>
</dbReference>
<dbReference type="PANTHER" id="PTHR37814:SF1">
    <property type="entry name" value="MEMBRANE PROTEIN"/>
    <property type="match status" value="1"/>
</dbReference>
<evidence type="ECO:0008006" key="5">
    <source>
        <dbReference type="Google" id="ProtNLM"/>
    </source>
</evidence>
<dbReference type="InterPro" id="IPR038728">
    <property type="entry name" value="YkvI-like"/>
</dbReference>
<organism evidence="3 4">
    <name type="scientific">Corynebacterium mastitidis</name>
    <dbReference type="NCBI Taxonomy" id="161890"/>
    <lineage>
        <taxon>Bacteria</taxon>
        <taxon>Bacillati</taxon>
        <taxon>Actinomycetota</taxon>
        <taxon>Actinomycetes</taxon>
        <taxon>Mycobacteriales</taxon>
        <taxon>Corynebacteriaceae</taxon>
        <taxon>Corynebacterium</taxon>
    </lineage>
</organism>
<feature type="transmembrane region" description="Helical" evidence="2">
    <location>
        <begin position="121"/>
        <end position="142"/>
    </location>
</feature>
<dbReference type="EMBL" id="JBAHVJ010000005">
    <property type="protein sequence ID" value="MEJ4099878.1"/>
    <property type="molecule type" value="Genomic_DNA"/>
</dbReference>
<proteinExistence type="predicted"/>
<feature type="transmembrane region" description="Helical" evidence="2">
    <location>
        <begin position="194"/>
        <end position="217"/>
    </location>
</feature>
<accession>A0ABU8NXX9</accession>
<keyword evidence="4" id="KW-1185">Reference proteome</keyword>
<protein>
    <recommendedName>
        <fullName evidence="5">Membrane protein YkvI</fullName>
    </recommendedName>
</protein>
<feature type="transmembrane region" description="Helical" evidence="2">
    <location>
        <begin position="93"/>
        <end position="115"/>
    </location>
</feature>
<keyword evidence="2" id="KW-0472">Membrane</keyword>
<feature type="compositionally biased region" description="Acidic residues" evidence="1">
    <location>
        <begin position="417"/>
        <end position="430"/>
    </location>
</feature>
<evidence type="ECO:0000256" key="1">
    <source>
        <dbReference type="SAM" id="MobiDB-lite"/>
    </source>
</evidence>
<comment type="caution">
    <text evidence="3">The sequence shown here is derived from an EMBL/GenBank/DDBJ whole genome shotgun (WGS) entry which is preliminary data.</text>
</comment>
<feature type="transmembrane region" description="Helical" evidence="2">
    <location>
        <begin position="272"/>
        <end position="296"/>
    </location>
</feature>
<evidence type="ECO:0000313" key="4">
    <source>
        <dbReference type="Proteomes" id="UP001359781"/>
    </source>
</evidence>
<feature type="transmembrane region" description="Helical" evidence="2">
    <location>
        <begin position="229"/>
        <end position="252"/>
    </location>
</feature>
<reference evidence="3 4" key="1">
    <citation type="submission" date="2024-02" db="EMBL/GenBank/DDBJ databases">
        <title>Whole genome sequencing and characterization of Corynebacterium isolated from the ocular surface of dry eye disease sufferers.</title>
        <authorList>
            <person name="Naqvi M."/>
        </authorList>
    </citation>
    <scope>NUCLEOTIDE SEQUENCE [LARGE SCALE GENOMIC DNA]</scope>
    <source>
        <strain evidence="3 4">PCRF</strain>
    </source>
</reference>
<feature type="transmembrane region" description="Helical" evidence="2">
    <location>
        <begin position="308"/>
        <end position="327"/>
    </location>
</feature>
<evidence type="ECO:0000256" key="2">
    <source>
        <dbReference type="SAM" id="Phobius"/>
    </source>
</evidence>
<feature type="transmembrane region" description="Helical" evidence="2">
    <location>
        <begin position="154"/>
        <end position="174"/>
    </location>
</feature>
<gene>
    <name evidence="3" type="ORF">V5S96_05820</name>
</gene>
<feature type="region of interest" description="Disordered" evidence="1">
    <location>
        <begin position="417"/>
        <end position="441"/>
    </location>
</feature>
<feature type="transmembrane region" description="Helical" evidence="2">
    <location>
        <begin position="44"/>
        <end position="73"/>
    </location>
</feature>
<evidence type="ECO:0000313" key="3">
    <source>
        <dbReference type="EMBL" id="MEJ4099878.1"/>
    </source>
</evidence>
<dbReference type="PANTHER" id="PTHR37814">
    <property type="entry name" value="CONSERVED MEMBRANE PROTEIN"/>
    <property type="match status" value="1"/>
</dbReference>
<keyword evidence="2" id="KW-0812">Transmembrane</keyword>
<sequence>MSISFEELFLAVRKSISIALSFVGLLVGAGFATGAEVIQYFISFGSVGIVGAVISGIIMTVAGAVILGLGSYFMADEHNMVFRNVAHPVMSRILDIGVTATLFAIGFVMLAGAGANLEQQFGLQAWIGSGIMTLIVMAVGLLDVDKVSKIIGGITPLIIVAVLGVFVYTMLNLPESTEGISELAQQTASPVSPWWLSALNYNGLALLLGVSMCLVIGGNHSDPRAVVRGGIMGGLTYMVLLVVAAVVLFLNFREVGSASVPMLSLYESISPALALIMALIIFAMIFNTAIGMFYALGRRMTAGNPGKYKPVYLVLCLIGYGISFFGFEALMNYVYPAIGYTGIVMVGMLVYWWVKNRSVIKEEIDRRDRIRELTYNREHPDEDFSRADAHELRQHVQDSNITDEMLTTSIEEEVTTELIEDDSVDYDGPEETQASGAGEAR</sequence>
<name>A0ABU8NXX9_9CORY</name>
<dbReference type="Proteomes" id="UP001359781">
    <property type="component" value="Unassembled WGS sequence"/>
</dbReference>
<feature type="transmembrane region" description="Helical" evidence="2">
    <location>
        <begin position="333"/>
        <end position="354"/>
    </location>
</feature>